<accession>A0ABR7D2X0</accession>
<evidence type="ECO:0000256" key="11">
    <source>
        <dbReference type="ARBA" id="ARBA00023136"/>
    </source>
</evidence>
<evidence type="ECO:0000256" key="5">
    <source>
        <dbReference type="ARBA" id="ARBA00022617"/>
    </source>
</evidence>
<proteinExistence type="inferred from homology"/>
<feature type="transmembrane region" description="Helical" evidence="12">
    <location>
        <begin position="57"/>
        <end position="77"/>
    </location>
</feature>
<dbReference type="PANTHER" id="PTHR43141:SF5">
    <property type="entry name" value="CYTOCHROME BD-I UBIQUINOL OXIDASE SUBUNIT 2"/>
    <property type="match status" value="1"/>
</dbReference>
<dbReference type="Proteomes" id="UP000646484">
    <property type="component" value="Unassembled WGS sequence"/>
</dbReference>
<feature type="transmembrane region" description="Helical" evidence="12">
    <location>
        <begin position="252"/>
        <end position="271"/>
    </location>
</feature>
<feature type="transmembrane region" description="Helical" evidence="12">
    <location>
        <begin position="333"/>
        <end position="352"/>
    </location>
</feature>
<keyword evidence="8" id="KW-0249">Electron transport</keyword>
<feature type="transmembrane region" description="Helical" evidence="12">
    <location>
        <begin position="206"/>
        <end position="232"/>
    </location>
</feature>
<evidence type="ECO:0000313" key="14">
    <source>
        <dbReference type="Proteomes" id="UP000646484"/>
    </source>
</evidence>
<evidence type="ECO:0000256" key="9">
    <source>
        <dbReference type="ARBA" id="ARBA00022989"/>
    </source>
</evidence>
<keyword evidence="10" id="KW-0408">Iron</keyword>
<feature type="transmembrane region" description="Helical" evidence="12">
    <location>
        <begin position="283"/>
        <end position="303"/>
    </location>
</feature>
<comment type="subcellular location">
    <subcellularLocation>
        <location evidence="1">Cell membrane</location>
        <topology evidence="1">Multi-pass membrane protein</topology>
    </subcellularLocation>
</comment>
<keyword evidence="4" id="KW-1003">Cell membrane</keyword>
<protein>
    <submittedName>
        <fullName evidence="13">Cytochrome d ubiquinol oxidase subunit II</fullName>
    </submittedName>
</protein>
<evidence type="ECO:0000256" key="3">
    <source>
        <dbReference type="ARBA" id="ARBA00022448"/>
    </source>
</evidence>
<evidence type="ECO:0000256" key="6">
    <source>
        <dbReference type="ARBA" id="ARBA00022692"/>
    </source>
</evidence>
<feature type="transmembrane region" description="Helical" evidence="12">
    <location>
        <begin position="116"/>
        <end position="140"/>
    </location>
</feature>
<evidence type="ECO:0000313" key="13">
    <source>
        <dbReference type="EMBL" id="MBC5622277.1"/>
    </source>
</evidence>
<feature type="transmembrane region" description="Helical" evidence="12">
    <location>
        <begin position="164"/>
        <end position="185"/>
    </location>
</feature>
<keyword evidence="14" id="KW-1185">Reference proteome</keyword>
<feature type="transmembrane region" description="Helical" evidence="12">
    <location>
        <begin position="12"/>
        <end position="37"/>
    </location>
</feature>
<feature type="transmembrane region" description="Helical" evidence="12">
    <location>
        <begin position="83"/>
        <end position="104"/>
    </location>
</feature>
<sequence>MNMEFLQHYWWILISLLGGLLVFLLFVQGGQTLLYTIAKTEDERNVLVNSLGRKWEFTFTTLVVFGGAFFASFPLFYSTSFGGAYLAWMVVLFCFVMQAVSYEYRRKAGNLLGERTYNVFLIINGVIGTICIGAVVGSFFTGNPFKLGEMNDVTWMSPWRGIEVLFNFANICLGLAIFFLARTLASLYFMNNIKHDAIYERSKKQVLYNSVPFVILLLVFLGIILTSKGYAIMEDKSIQLVQYKYFHNLLEMPLNTLMLLLGVVGVLFGIIKSIITPHWRKGIWFSGIGIVLAVIALFIVAGFNNTAFYPSYTDLNSSLTIYNASSSYYTLKTMAYVSLVSPIVIAYIFYAWRALNKKQIDIQDVQEDHHAY</sequence>
<dbReference type="RefSeq" id="WP_186976889.1">
    <property type="nucleotide sequence ID" value="NZ_JACOOH010000006.1"/>
</dbReference>
<evidence type="ECO:0000256" key="1">
    <source>
        <dbReference type="ARBA" id="ARBA00004651"/>
    </source>
</evidence>
<gene>
    <name evidence="13" type="primary">cydB</name>
    <name evidence="13" type="ORF">H8S64_14335</name>
</gene>
<name>A0ABR7D2X0_9BACT</name>
<evidence type="ECO:0000256" key="2">
    <source>
        <dbReference type="ARBA" id="ARBA00007543"/>
    </source>
</evidence>
<keyword evidence="3" id="KW-0813">Transport</keyword>
<dbReference type="NCBIfam" id="TIGR00203">
    <property type="entry name" value="cydB"/>
    <property type="match status" value="1"/>
</dbReference>
<evidence type="ECO:0000256" key="4">
    <source>
        <dbReference type="ARBA" id="ARBA00022475"/>
    </source>
</evidence>
<evidence type="ECO:0000256" key="10">
    <source>
        <dbReference type="ARBA" id="ARBA00023004"/>
    </source>
</evidence>
<keyword evidence="6 12" id="KW-0812">Transmembrane</keyword>
<dbReference type="InterPro" id="IPR003317">
    <property type="entry name" value="Cyt-d_oxidase_su2"/>
</dbReference>
<evidence type="ECO:0000256" key="7">
    <source>
        <dbReference type="ARBA" id="ARBA00022723"/>
    </source>
</evidence>
<keyword evidence="9 12" id="KW-1133">Transmembrane helix</keyword>
<keyword evidence="7" id="KW-0479">Metal-binding</keyword>
<keyword evidence="5" id="KW-0349">Heme</keyword>
<dbReference type="Pfam" id="PF02322">
    <property type="entry name" value="Cyt_bd_oxida_II"/>
    <property type="match status" value="1"/>
</dbReference>
<dbReference type="PANTHER" id="PTHR43141">
    <property type="entry name" value="CYTOCHROME BD2 SUBUNIT II"/>
    <property type="match status" value="1"/>
</dbReference>
<dbReference type="EMBL" id="JACOOH010000006">
    <property type="protein sequence ID" value="MBC5622277.1"/>
    <property type="molecule type" value="Genomic_DNA"/>
</dbReference>
<evidence type="ECO:0000256" key="8">
    <source>
        <dbReference type="ARBA" id="ARBA00022982"/>
    </source>
</evidence>
<reference evidence="13 14" key="1">
    <citation type="submission" date="2020-08" db="EMBL/GenBank/DDBJ databases">
        <title>Genome public.</title>
        <authorList>
            <person name="Liu C."/>
            <person name="Sun Q."/>
        </authorList>
    </citation>
    <scope>NUCLEOTIDE SEQUENCE [LARGE SCALE GENOMIC DNA]</scope>
    <source>
        <strain evidence="13 14">NSJ-56</strain>
    </source>
</reference>
<comment type="similarity">
    <text evidence="2">Belongs to the cytochrome ubiquinol oxidase subunit 2 family.</text>
</comment>
<comment type="caution">
    <text evidence="13">The sequence shown here is derived from an EMBL/GenBank/DDBJ whole genome shotgun (WGS) entry which is preliminary data.</text>
</comment>
<keyword evidence="11 12" id="KW-0472">Membrane</keyword>
<evidence type="ECO:0000256" key="12">
    <source>
        <dbReference type="SAM" id="Phobius"/>
    </source>
</evidence>
<organism evidence="13 14">
    <name type="scientific">Butyricimonas hominis</name>
    <dbReference type="NCBI Taxonomy" id="2763032"/>
    <lineage>
        <taxon>Bacteria</taxon>
        <taxon>Pseudomonadati</taxon>
        <taxon>Bacteroidota</taxon>
        <taxon>Bacteroidia</taxon>
        <taxon>Bacteroidales</taxon>
        <taxon>Odoribacteraceae</taxon>
        <taxon>Butyricimonas</taxon>
    </lineage>
</organism>